<dbReference type="GO" id="GO:0012505">
    <property type="term" value="C:endomembrane system"/>
    <property type="evidence" value="ECO:0007669"/>
    <property type="project" value="UniProtKB-ARBA"/>
</dbReference>
<dbReference type="GO" id="GO:0005737">
    <property type="term" value="C:cytoplasm"/>
    <property type="evidence" value="ECO:0007669"/>
    <property type="project" value="UniProtKB-ARBA"/>
</dbReference>
<evidence type="ECO:0000256" key="6">
    <source>
        <dbReference type="SAM" id="MobiDB-lite"/>
    </source>
</evidence>
<evidence type="ECO:0000256" key="1">
    <source>
        <dbReference type="ARBA" id="ARBA00004167"/>
    </source>
</evidence>
<feature type="domain" description="T-SNARE coiled-coil homology" evidence="8">
    <location>
        <begin position="33"/>
        <end position="95"/>
    </location>
</feature>
<proteinExistence type="predicted"/>
<evidence type="ECO:0000313" key="9">
    <source>
        <dbReference type="EMBL" id="CAK7931444.1"/>
    </source>
</evidence>
<protein>
    <recommendedName>
        <fullName evidence="8">t-SNARE coiled-coil homology domain-containing protein</fullName>
    </recommendedName>
</protein>
<feature type="region of interest" description="Disordered" evidence="6">
    <location>
        <begin position="1"/>
        <end position="41"/>
    </location>
</feature>
<dbReference type="GO" id="GO:0016020">
    <property type="term" value="C:membrane"/>
    <property type="evidence" value="ECO:0007669"/>
    <property type="project" value="UniProtKB-SubCell"/>
</dbReference>
<sequence length="125" mass="14194">MPPGKNPSYTKLDNEPKDQDDDDDVADHRRAQEVERQKQDENLDELHLAVRRLGDMSLNISTELDTQNKMLDDLSDDTDRAKQTLAIVSKQTQELVKQSGGVKTFVIIVVLVLILLLLTYMVIMT</sequence>
<dbReference type="Gene3D" id="1.20.5.110">
    <property type="match status" value="1"/>
</dbReference>
<keyword evidence="5 7" id="KW-0472">Membrane</keyword>
<dbReference type="AlphaFoldDB" id="A0AAV1U9E1"/>
<dbReference type="SMART" id="SM00397">
    <property type="entry name" value="t_SNARE"/>
    <property type="match status" value="1"/>
</dbReference>
<keyword evidence="2" id="KW-0813">Transport</keyword>
<comment type="subcellular location">
    <subcellularLocation>
        <location evidence="1">Membrane</location>
        <topology evidence="1">Single-pass membrane protein</topology>
    </subcellularLocation>
</comment>
<evidence type="ECO:0000256" key="3">
    <source>
        <dbReference type="ARBA" id="ARBA00022692"/>
    </source>
</evidence>
<comment type="caution">
    <text evidence="9">The sequence shown here is derived from an EMBL/GenBank/DDBJ whole genome shotgun (WGS) entry which is preliminary data.</text>
</comment>
<dbReference type="InterPro" id="IPR000727">
    <property type="entry name" value="T_SNARE_dom"/>
</dbReference>
<dbReference type="CDD" id="cd15841">
    <property type="entry name" value="SNARE_Qc"/>
    <property type="match status" value="1"/>
</dbReference>
<feature type="transmembrane region" description="Helical" evidence="7">
    <location>
        <begin position="105"/>
        <end position="123"/>
    </location>
</feature>
<keyword evidence="4 7" id="KW-1133">Transmembrane helix</keyword>
<accession>A0AAV1U9E1</accession>
<dbReference type="PANTHER" id="PTHR12791">
    <property type="entry name" value="GOLGI SNARE BET1-RELATED"/>
    <property type="match status" value="1"/>
</dbReference>
<dbReference type="PROSITE" id="PS50192">
    <property type="entry name" value="T_SNARE"/>
    <property type="match status" value="1"/>
</dbReference>
<evidence type="ECO:0000256" key="7">
    <source>
        <dbReference type="SAM" id="Phobius"/>
    </source>
</evidence>
<name>A0AAV1U9E1_9STRA</name>
<organism evidence="9 10">
    <name type="scientific">Peronospora matthiolae</name>
    <dbReference type="NCBI Taxonomy" id="2874970"/>
    <lineage>
        <taxon>Eukaryota</taxon>
        <taxon>Sar</taxon>
        <taxon>Stramenopiles</taxon>
        <taxon>Oomycota</taxon>
        <taxon>Peronosporomycetes</taxon>
        <taxon>Peronosporales</taxon>
        <taxon>Peronosporaceae</taxon>
        <taxon>Peronospora</taxon>
    </lineage>
</organism>
<dbReference type="EMBL" id="CAKLBY020000175">
    <property type="protein sequence ID" value="CAK7931444.1"/>
    <property type="molecule type" value="Genomic_DNA"/>
</dbReference>
<dbReference type="Proteomes" id="UP001162060">
    <property type="component" value="Unassembled WGS sequence"/>
</dbReference>
<dbReference type="SUPFAM" id="SSF58038">
    <property type="entry name" value="SNARE fusion complex"/>
    <property type="match status" value="1"/>
</dbReference>
<evidence type="ECO:0000256" key="5">
    <source>
        <dbReference type="ARBA" id="ARBA00023136"/>
    </source>
</evidence>
<gene>
    <name evidence="9" type="ORF">PM001_LOCUS16594</name>
</gene>
<evidence type="ECO:0000256" key="2">
    <source>
        <dbReference type="ARBA" id="ARBA00022448"/>
    </source>
</evidence>
<reference evidence="9" key="1">
    <citation type="submission" date="2024-01" db="EMBL/GenBank/DDBJ databases">
        <authorList>
            <person name="Webb A."/>
        </authorList>
    </citation>
    <scope>NUCLEOTIDE SEQUENCE</scope>
    <source>
        <strain evidence="9">Pm1</strain>
    </source>
</reference>
<evidence type="ECO:0000313" key="10">
    <source>
        <dbReference type="Proteomes" id="UP001162060"/>
    </source>
</evidence>
<feature type="compositionally biased region" description="Basic and acidic residues" evidence="6">
    <location>
        <begin position="26"/>
        <end position="41"/>
    </location>
</feature>
<keyword evidence="3 7" id="KW-0812">Transmembrane</keyword>
<evidence type="ECO:0000259" key="8">
    <source>
        <dbReference type="PROSITE" id="PS50192"/>
    </source>
</evidence>
<evidence type="ECO:0000256" key="4">
    <source>
        <dbReference type="ARBA" id="ARBA00022989"/>
    </source>
</evidence>